<reference evidence="3 4" key="1">
    <citation type="submission" date="2019-03" db="EMBL/GenBank/DDBJ databases">
        <title>Empedobacter tilapiae sp. nov., isolated from an intestine of Nile tilapia Oreochromis niloticus.</title>
        <authorList>
            <person name="Kim Y.-O."/>
            <person name="Yoon J.-H."/>
        </authorList>
    </citation>
    <scope>NUCLEOTIDE SEQUENCE [LARGE SCALE GENOMIC DNA]</scope>
    <source>
        <strain evidence="3 4">MRS2</strain>
    </source>
</reference>
<proteinExistence type="predicted"/>
<dbReference type="Gene3D" id="3.10.310.50">
    <property type="match status" value="1"/>
</dbReference>
<dbReference type="Pfam" id="PF04536">
    <property type="entry name" value="TPM_phosphatase"/>
    <property type="match status" value="1"/>
</dbReference>
<dbReference type="Proteomes" id="UP000297998">
    <property type="component" value="Unassembled WGS sequence"/>
</dbReference>
<evidence type="ECO:0000259" key="2">
    <source>
        <dbReference type="Pfam" id="PF04536"/>
    </source>
</evidence>
<dbReference type="RefSeq" id="WP_135836006.1">
    <property type="nucleotide sequence ID" value="NZ_SRPE01000008.1"/>
</dbReference>
<evidence type="ECO:0000313" key="4">
    <source>
        <dbReference type="Proteomes" id="UP000297998"/>
    </source>
</evidence>
<evidence type="ECO:0000313" key="3">
    <source>
        <dbReference type="EMBL" id="TGN26031.1"/>
    </source>
</evidence>
<feature type="chain" id="PRO_5021477362" evidence="1">
    <location>
        <begin position="21"/>
        <end position="226"/>
    </location>
</feature>
<gene>
    <name evidence="3" type="ORF">E4J94_11790</name>
</gene>
<accession>A0A4Z1C0S9</accession>
<dbReference type="EMBL" id="SRPE01000008">
    <property type="protein sequence ID" value="TGN26031.1"/>
    <property type="molecule type" value="Genomic_DNA"/>
</dbReference>
<dbReference type="OrthoDB" id="9810918at2"/>
<dbReference type="AlphaFoldDB" id="A0A4Z1C0S9"/>
<comment type="caution">
    <text evidence="3">The sequence shown here is derived from an EMBL/GenBank/DDBJ whole genome shotgun (WGS) entry which is preliminary data.</text>
</comment>
<keyword evidence="1" id="KW-0732">Signal</keyword>
<keyword evidence="4" id="KW-1185">Reference proteome</keyword>
<feature type="domain" description="TPM" evidence="2">
    <location>
        <begin position="97"/>
        <end position="219"/>
    </location>
</feature>
<name>A0A4Z1C0S9_9FLAO</name>
<sequence length="226" mass="26272">MIRKILLSVLLFTNITFSHAQDYDQISKGICKSITKDQSLSGKIKFPDFIDYIKTDADKFLISDVNVFQFNLQKSLIKNCTEFPFIENYSLVPFSNVVDLEKVFNREDLAKLEKQLKEIQKTNRFQLFIISTDDYFPNENIIDYSFSILNNNSSDLFQKGSMIIVFNLKSREVRISTNKIARNIISDEFSQKLIDEVVVPKFSEEKYFKGINEAIVKINEKIVAED</sequence>
<dbReference type="InterPro" id="IPR007621">
    <property type="entry name" value="TPM_dom"/>
</dbReference>
<feature type="signal peptide" evidence="1">
    <location>
        <begin position="1"/>
        <end position="20"/>
    </location>
</feature>
<protein>
    <submittedName>
        <fullName evidence="3">TPM domain-containing protein</fullName>
    </submittedName>
</protein>
<organism evidence="3 4">
    <name type="scientific">Empedobacter tilapiae</name>
    <dbReference type="NCBI Taxonomy" id="2491114"/>
    <lineage>
        <taxon>Bacteria</taxon>
        <taxon>Pseudomonadati</taxon>
        <taxon>Bacteroidota</taxon>
        <taxon>Flavobacteriia</taxon>
        <taxon>Flavobacteriales</taxon>
        <taxon>Weeksellaceae</taxon>
        <taxon>Empedobacter</taxon>
    </lineage>
</organism>
<evidence type="ECO:0000256" key="1">
    <source>
        <dbReference type="SAM" id="SignalP"/>
    </source>
</evidence>